<keyword evidence="8" id="KW-1185">Reference proteome</keyword>
<evidence type="ECO:0000313" key="8">
    <source>
        <dbReference type="Proteomes" id="UP000887565"/>
    </source>
</evidence>
<dbReference type="GO" id="GO:0003964">
    <property type="term" value="F:RNA-directed DNA polymerase activity"/>
    <property type="evidence" value="ECO:0007669"/>
    <property type="project" value="UniProtKB-KW"/>
</dbReference>
<evidence type="ECO:0000259" key="7">
    <source>
        <dbReference type="Pfam" id="PF17917"/>
    </source>
</evidence>
<keyword evidence="5" id="KW-0378">Hydrolase</keyword>
<evidence type="ECO:0000256" key="3">
    <source>
        <dbReference type="ARBA" id="ARBA00022722"/>
    </source>
</evidence>
<keyword evidence="3" id="KW-0540">Nuclease</keyword>
<dbReference type="Pfam" id="PF17917">
    <property type="entry name" value="RT_RNaseH"/>
    <property type="match status" value="1"/>
</dbReference>
<protein>
    <submittedName>
        <fullName evidence="9">Reverse transcriptase RNase H-like domain-containing protein</fullName>
    </submittedName>
</protein>
<accession>A0A915IWZ1</accession>
<dbReference type="Proteomes" id="UP000887565">
    <property type="component" value="Unplaced"/>
</dbReference>
<feature type="domain" description="Reverse transcriptase RNase H-like" evidence="7">
    <location>
        <begin position="3"/>
        <end position="43"/>
    </location>
</feature>
<organism evidence="8 9">
    <name type="scientific">Romanomermis culicivorax</name>
    <name type="common">Nematode worm</name>
    <dbReference type="NCBI Taxonomy" id="13658"/>
    <lineage>
        <taxon>Eukaryota</taxon>
        <taxon>Metazoa</taxon>
        <taxon>Ecdysozoa</taxon>
        <taxon>Nematoda</taxon>
        <taxon>Enoplea</taxon>
        <taxon>Dorylaimia</taxon>
        <taxon>Mermithida</taxon>
        <taxon>Mermithoidea</taxon>
        <taxon>Mermithidae</taxon>
        <taxon>Romanomermis</taxon>
    </lineage>
</organism>
<evidence type="ECO:0000256" key="5">
    <source>
        <dbReference type="ARBA" id="ARBA00022801"/>
    </source>
</evidence>
<reference evidence="9" key="1">
    <citation type="submission" date="2022-11" db="UniProtKB">
        <authorList>
            <consortium name="WormBaseParasite"/>
        </authorList>
    </citation>
    <scope>IDENTIFICATION</scope>
</reference>
<evidence type="ECO:0000256" key="4">
    <source>
        <dbReference type="ARBA" id="ARBA00022759"/>
    </source>
</evidence>
<dbReference type="GO" id="GO:0016787">
    <property type="term" value="F:hydrolase activity"/>
    <property type="evidence" value="ECO:0007669"/>
    <property type="project" value="UniProtKB-KW"/>
</dbReference>
<dbReference type="GO" id="GO:0004519">
    <property type="term" value="F:endonuclease activity"/>
    <property type="evidence" value="ECO:0007669"/>
    <property type="project" value="UniProtKB-KW"/>
</dbReference>
<evidence type="ECO:0000256" key="2">
    <source>
        <dbReference type="ARBA" id="ARBA00022695"/>
    </source>
</evidence>
<sequence length="151" mass="17139">MYGYYIYGQKVIIRTDHKLLEWLKDEKHQNLHLQCFTINLQDYNYKVEYFKGKDNAWANFSSGKDEPEKWPALSTKELAIKIFCPQFCSTNRISEAEPTATNISPVLPMATLEQPPVEAITIAMQEEIPTAQAADPTISKIIEALQTANAA</sequence>
<dbReference type="WBParaSite" id="nRc.2.0.1.t18297-RA">
    <property type="protein sequence ID" value="nRc.2.0.1.t18297-RA"/>
    <property type="gene ID" value="nRc.2.0.1.g18297"/>
</dbReference>
<keyword evidence="6" id="KW-0695">RNA-directed DNA polymerase</keyword>
<name>A0A915IWZ1_ROMCU</name>
<keyword evidence="2" id="KW-0548">Nucleotidyltransferase</keyword>
<dbReference type="AlphaFoldDB" id="A0A915IWZ1"/>
<dbReference type="InterPro" id="IPR041373">
    <property type="entry name" value="RT_RNaseH"/>
</dbReference>
<evidence type="ECO:0000313" key="9">
    <source>
        <dbReference type="WBParaSite" id="nRc.2.0.1.t18297-RA"/>
    </source>
</evidence>
<keyword evidence="1" id="KW-0808">Transferase</keyword>
<evidence type="ECO:0000256" key="6">
    <source>
        <dbReference type="ARBA" id="ARBA00022918"/>
    </source>
</evidence>
<proteinExistence type="predicted"/>
<keyword evidence="4" id="KW-0255">Endonuclease</keyword>
<evidence type="ECO:0000256" key="1">
    <source>
        <dbReference type="ARBA" id="ARBA00022679"/>
    </source>
</evidence>